<protein>
    <submittedName>
        <fullName evidence="2">J domain-containing protein</fullName>
    </submittedName>
</protein>
<dbReference type="WBParaSite" id="RSKR_0000526300.1">
    <property type="protein sequence ID" value="RSKR_0000526300.1"/>
    <property type="gene ID" value="RSKR_0000526300"/>
</dbReference>
<reference evidence="2" key="1">
    <citation type="submission" date="2016-11" db="UniProtKB">
        <authorList>
            <consortium name="WormBaseParasite"/>
        </authorList>
    </citation>
    <scope>IDENTIFICATION</scope>
    <source>
        <strain evidence="2">KR3021</strain>
    </source>
</reference>
<sequence length="385" mass="44924">MVYAANKEDAKMCVQKARQALRDKDFEKMERLAAKAKRLDHDVDISEFTKVKTDTAQSEETGDYSHHDHYEDVSGLRSRPNKKPSRSKSPHPTKTRSKSRVKDWTDEDVKEVDRIRHCKDYYQILKVTKDADSSKLKKSYRLLALKLHPDKCKAPNATEAFKALGNAYGVLSDTDKRRRYDMVGPEDNSHGTPSRGHNNFYDHDPNRGFDGEFSAEEIFNMFFGGGPFGNNTHVRRNQHFTQRRQYHAHEGGEEHGNLGSLMNLVPLLLFLIITAFLQIYFGQPSFSLERRDPYIYERITRNHQVPYYVKRDFVSQYGGSKLYQVESQVESDFINYLRQECYRENNKVQQMYWRASALRDQEMKKRADNIKMPNCEKLNAMYGTS</sequence>
<evidence type="ECO:0000313" key="2">
    <source>
        <dbReference type="WBParaSite" id="RSKR_0000526300.1"/>
    </source>
</evidence>
<organism evidence="1 2">
    <name type="scientific">Rhabditophanes sp. KR3021</name>
    <dbReference type="NCBI Taxonomy" id="114890"/>
    <lineage>
        <taxon>Eukaryota</taxon>
        <taxon>Metazoa</taxon>
        <taxon>Ecdysozoa</taxon>
        <taxon>Nematoda</taxon>
        <taxon>Chromadorea</taxon>
        <taxon>Rhabditida</taxon>
        <taxon>Tylenchina</taxon>
        <taxon>Panagrolaimomorpha</taxon>
        <taxon>Strongyloidoidea</taxon>
        <taxon>Alloionematidae</taxon>
        <taxon>Rhabditophanes</taxon>
    </lineage>
</organism>
<proteinExistence type="predicted"/>
<name>A0AC35TVY6_9BILA</name>
<evidence type="ECO:0000313" key="1">
    <source>
        <dbReference type="Proteomes" id="UP000095286"/>
    </source>
</evidence>
<dbReference type="Proteomes" id="UP000095286">
    <property type="component" value="Unplaced"/>
</dbReference>
<accession>A0AC35TVY6</accession>